<protein>
    <submittedName>
        <fullName evidence="2">Uncharacterized protein</fullName>
    </submittedName>
</protein>
<accession>A0A7W7YQR6</accession>
<evidence type="ECO:0000313" key="3">
    <source>
        <dbReference type="Proteomes" id="UP000534294"/>
    </source>
</evidence>
<gene>
    <name evidence="2" type="ORF">HNQ64_004910</name>
</gene>
<dbReference type="AlphaFoldDB" id="A0A7W7YQR6"/>
<comment type="caution">
    <text evidence="2">The sequence shown here is derived from an EMBL/GenBank/DDBJ whole genome shotgun (WGS) entry which is preliminary data.</text>
</comment>
<feature type="region of interest" description="Disordered" evidence="1">
    <location>
        <begin position="54"/>
        <end position="85"/>
    </location>
</feature>
<feature type="compositionally biased region" description="Low complexity" evidence="1">
    <location>
        <begin position="13"/>
        <end position="27"/>
    </location>
</feature>
<evidence type="ECO:0000313" key="2">
    <source>
        <dbReference type="EMBL" id="MBB5040618.1"/>
    </source>
</evidence>
<dbReference type="Proteomes" id="UP000534294">
    <property type="component" value="Unassembled WGS sequence"/>
</dbReference>
<reference evidence="2 3" key="1">
    <citation type="submission" date="2020-08" db="EMBL/GenBank/DDBJ databases">
        <title>Genomic Encyclopedia of Type Strains, Phase IV (KMG-IV): sequencing the most valuable type-strain genomes for metagenomic binning, comparative biology and taxonomic classification.</title>
        <authorList>
            <person name="Goeker M."/>
        </authorList>
    </citation>
    <scope>NUCLEOTIDE SEQUENCE [LARGE SCALE GENOMIC DNA]</scope>
    <source>
        <strain evidence="2 3">DSM 12251</strain>
    </source>
</reference>
<sequence>MERTCACPAPAGSRVLSSASSRNSHLAPRPPWSARVSRAEFCVLAELPSHARVRPLTPTPLRMGTMRPTLPLHPLPPRPGGAKEN</sequence>
<dbReference type="EMBL" id="JACHIF010000020">
    <property type="protein sequence ID" value="MBB5040618.1"/>
    <property type="molecule type" value="Genomic_DNA"/>
</dbReference>
<evidence type="ECO:0000256" key="1">
    <source>
        <dbReference type="SAM" id="MobiDB-lite"/>
    </source>
</evidence>
<feature type="region of interest" description="Disordered" evidence="1">
    <location>
        <begin position="1"/>
        <end position="31"/>
    </location>
</feature>
<proteinExistence type="predicted"/>
<name>A0A7W7YQR6_9BACT</name>
<organism evidence="2 3">
    <name type="scientific">Prosthecobacter dejongeii</name>
    <dbReference type="NCBI Taxonomy" id="48465"/>
    <lineage>
        <taxon>Bacteria</taxon>
        <taxon>Pseudomonadati</taxon>
        <taxon>Verrucomicrobiota</taxon>
        <taxon>Verrucomicrobiia</taxon>
        <taxon>Verrucomicrobiales</taxon>
        <taxon>Verrucomicrobiaceae</taxon>
        <taxon>Prosthecobacter</taxon>
    </lineage>
</organism>
<keyword evidence="3" id="KW-1185">Reference proteome</keyword>